<proteinExistence type="predicted"/>
<name>A0A6A5WTZ8_9PLEO</name>
<feature type="compositionally biased region" description="Basic and acidic residues" evidence="1">
    <location>
        <begin position="264"/>
        <end position="282"/>
    </location>
</feature>
<dbReference type="OrthoDB" id="3801416at2759"/>
<sequence>MARKRVRTNTDDECAPSRRLRARSTPPITQVVPEAHASTNGNPTLSGQLAVEAKNQLKDATRTVHFEEVVEIIEIYPNSSNFDSTAHHHPDSTIHQYPGSIFSLDNELLARIKSAIEHSTLQANAGKPVQQSTRFTLPLPSASLELELLNKAEKQGVAVCIWESPNEKCFEVGISSTPFRASEIGADWWKGMAPGHMRAGPFATRTEAKKAEGILKGLETKRMKGIQQSKRWGKIEDKLNEGLRRQEAGEKMYDDGSEDDGVEDDGRVDDGRVDAGSECNRG</sequence>
<keyword evidence="3" id="KW-1185">Reference proteome</keyword>
<organism evidence="2 3">
    <name type="scientific">Amniculicola lignicola CBS 123094</name>
    <dbReference type="NCBI Taxonomy" id="1392246"/>
    <lineage>
        <taxon>Eukaryota</taxon>
        <taxon>Fungi</taxon>
        <taxon>Dikarya</taxon>
        <taxon>Ascomycota</taxon>
        <taxon>Pezizomycotina</taxon>
        <taxon>Dothideomycetes</taxon>
        <taxon>Pleosporomycetidae</taxon>
        <taxon>Pleosporales</taxon>
        <taxon>Amniculicolaceae</taxon>
        <taxon>Amniculicola</taxon>
    </lineage>
</organism>
<feature type="compositionally biased region" description="Basic and acidic residues" evidence="1">
    <location>
        <begin position="236"/>
        <end position="254"/>
    </location>
</feature>
<reference evidence="2" key="1">
    <citation type="journal article" date="2020" name="Stud. Mycol.">
        <title>101 Dothideomycetes genomes: a test case for predicting lifestyles and emergence of pathogens.</title>
        <authorList>
            <person name="Haridas S."/>
            <person name="Albert R."/>
            <person name="Binder M."/>
            <person name="Bloem J."/>
            <person name="Labutti K."/>
            <person name="Salamov A."/>
            <person name="Andreopoulos B."/>
            <person name="Baker S."/>
            <person name="Barry K."/>
            <person name="Bills G."/>
            <person name="Bluhm B."/>
            <person name="Cannon C."/>
            <person name="Castanera R."/>
            <person name="Culley D."/>
            <person name="Daum C."/>
            <person name="Ezra D."/>
            <person name="Gonzalez J."/>
            <person name="Henrissat B."/>
            <person name="Kuo A."/>
            <person name="Liang C."/>
            <person name="Lipzen A."/>
            <person name="Lutzoni F."/>
            <person name="Magnuson J."/>
            <person name="Mondo S."/>
            <person name="Nolan M."/>
            <person name="Ohm R."/>
            <person name="Pangilinan J."/>
            <person name="Park H.-J."/>
            <person name="Ramirez L."/>
            <person name="Alfaro M."/>
            <person name="Sun H."/>
            <person name="Tritt A."/>
            <person name="Yoshinaga Y."/>
            <person name="Zwiers L.-H."/>
            <person name="Turgeon B."/>
            <person name="Goodwin S."/>
            <person name="Spatafora J."/>
            <person name="Crous P."/>
            <person name="Grigoriev I."/>
        </authorList>
    </citation>
    <scope>NUCLEOTIDE SEQUENCE</scope>
    <source>
        <strain evidence="2">CBS 123094</strain>
    </source>
</reference>
<evidence type="ECO:0000313" key="3">
    <source>
        <dbReference type="Proteomes" id="UP000799779"/>
    </source>
</evidence>
<evidence type="ECO:0000313" key="2">
    <source>
        <dbReference type="EMBL" id="KAF2004209.1"/>
    </source>
</evidence>
<accession>A0A6A5WTZ8</accession>
<feature type="region of interest" description="Disordered" evidence="1">
    <location>
        <begin position="236"/>
        <end position="282"/>
    </location>
</feature>
<protein>
    <submittedName>
        <fullName evidence="2">Uncharacterized protein</fullName>
    </submittedName>
</protein>
<dbReference type="Proteomes" id="UP000799779">
    <property type="component" value="Unassembled WGS sequence"/>
</dbReference>
<gene>
    <name evidence="2" type="ORF">P154DRAFT_587810</name>
</gene>
<dbReference type="EMBL" id="ML977568">
    <property type="protein sequence ID" value="KAF2004209.1"/>
    <property type="molecule type" value="Genomic_DNA"/>
</dbReference>
<feature type="region of interest" description="Disordered" evidence="1">
    <location>
        <begin position="1"/>
        <end position="25"/>
    </location>
</feature>
<dbReference type="AlphaFoldDB" id="A0A6A5WTZ8"/>
<evidence type="ECO:0000256" key="1">
    <source>
        <dbReference type="SAM" id="MobiDB-lite"/>
    </source>
</evidence>